<dbReference type="CDD" id="cd04301">
    <property type="entry name" value="NAT_SF"/>
    <property type="match status" value="1"/>
</dbReference>
<keyword evidence="4" id="KW-0689">Ribosomal protein</keyword>
<evidence type="ECO:0000313" key="5">
    <source>
        <dbReference type="Proteomes" id="UP000295122"/>
    </source>
</evidence>
<dbReference type="PANTHER" id="PTHR43877">
    <property type="entry name" value="AMINOALKYLPHOSPHONATE N-ACETYLTRANSFERASE-RELATED-RELATED"/>
    <property type="match status" value="1"/>
</dbReference>
<evidence type="ECO:0000313" key="4">
    <source>
        <dbReference type="EMBL" id="TDR93546.1"/>
    </source>
</evidence>
<keyword evidence="2" id="KW-0012">Acyltransferase</keyword>
<reference evidence="4 5" key="1">
    <citation type="submission" date="2019-03" db="EMBL/GenBank/DDBJ databases">
        <title>Genomic Encyclopedia of Type Strains, Phase IV (KMG-IV): sequencing the most valuable type-strain genomes for metagenomic binning, comparative biology and taxonomic classification.</title>
        <authorList>
            <person name="Goeker M."/>
        </authorList>
    </citation>
    <scope>NUCLEOTIDE SEQUENCE [LARGE SCALE GENOMIC DNA]</scope>
    <source>
        <strain evidence="4 5">DSM 25903</strain>
    </source>
</reference>
<dbReference type="PROSITE" id="PS51186">
    <property type="entry name" value="GNAT"/>
    <property type="match status" value="1"/>
</dbReference>
<dbReference type="Gene3D" id="3.40.630.30">
    <property type="match status" value="1"/>
</dbReference>
<feature type="domain" description="N-acetyltransferase" evidence="3">
    <location>
        <begin position="6"/>
        <end position="167"/>
    </location>
</feature>
<dbReference type="SUPFAM" id="SSF55729">
    <property type="entry name" value="Acyl-CoA N-acyltransferases (Nat)"/>
    <property type="match status" value="1"/>
</dbReference>
<dbReference type="InterPro" id="IPR050832">
    <property type="entry name" value="Bact_Acetyltransf"/>
</dbReference>
<dbReference type="InterPro" id="IPR016181">
    <property type="entry name" value="Acyl_CoA_acyltransferase"/>
</dbReference>
<name>A0A4R7C9F4_9HYPH</name>
<protein>
    <submittedName>
        <fullName evidence="4">Ribosomal protein S18 acetylase RimI-like enzyme</fullName>
    </submittedName>
</protein>
<dbReference type="Pfam" id="PF00583">
    <property type="entry name" value="Acetyltransf_1"/>
    <property type="match status" value="1"/>
</dbReference>
<evidence type="ECO:0000256" key="1">
    <source>
        <dbReference type="ARBA" id="ARBA00022679"/>
    </source>
</evidence>
<evidence type="ECO:0000259" key="3">
    <source>
        <dbReference type="PROSITE" id="PS51186"/>
    </source>
</evidence>
<dbReference type="RefSeq" id="WP_133768543.1">
    <property type="nucleotide sequence ID" value="NZ_SNZR01000011.1"/>
</dbReference>
<dbReference type="EMBL" id="SNZR01000011">
    <property type="protein sequence ID" value="TDR93546.1"/>
    <property type="molecule type" value="Genomic_DNA"/>
</dbReference>
<keyword evidence="4" id="KW-0687">Ribonucleoprotein</keyword>
<gene>
    <name evidence="4" type="ORF">EV668_0811</name>
</gene>
<keyword evidence="1" id="KW-0808">Transferase</keyword>
<keyword evidence="5" id="KW-1185">Reference proteome</keyword>
<accession>A0A4R7C9F4</accession>
<dbReference type="GO" id="GO:0016747">
    <property type="term" value="F:acyltransferase activity, transferring groups other than amino-acyl groups"/>
    <property type="evidence" value="ECO:0007669"/>
    <property type="project" value="InterPro"/>
</dbReference>
<dbReference type="AlphaFoldDB" id="A0A4R7C9F4"/>
<dbReference type="GO" id="GO:0005840">
    <property type="term" value="C:ribosome"/>
    <property type="evidence" value="ECO:0007669"/>
    <property type="project" value="UniProtKB-KW"/>
</dbReference>
<dbReference type="OrthoDB" id="9799154at2"/>
<comment type="caution">
    <text evidence="4">The sequence shown here is derived from an EMBL/GenBank/DDBJ whole genome shotgun (WGS) entry which is preliminary data.</text>
</comment>
<organism evidence="4 5">
    <name type="scientific">Enterovirga rhinocerotis</name>
    <dbReference type="NCBI Taxonomy" id="1339210"/>
    <lineage>
        <taxon>Bacteria</taxon>
        <taxon>Pseudomonadati</taxon>
        <taxon>Pseudomonadota</taxon>
        <taxon>Alphaproteobacteria</taxon>
        <taxon>Hyphomicrobiales</taxon>
        <taxon>Methylobacteriaceae</taxon>
        <taxon>Enterovirga</taxon>
    </lineage>
</organism>
<dbReference type="Proteomes" id="UP000295122">
    <property type="component" value="Unassembled WGS sequence"/>
</dbReference>
<dbReference type="InterPro" id="IPR000182">
    <property type="entry name" value="GNAT_dom"/>
</dbReference>
<sequence>MTAITISIRRARSEDANDLSGVFDNTWRETYQGILPAITLERMISRRGPRWWLQTIGRGRPLVVLDVGDRVAGYVAYGRCRDRSLPADGEIDELYLAPEYQGLGFGKRLFNAVRNDLSDRGAKRVAVWCLSDNDRACGFYRSMGGRLIAESNERFGGTTLSKSCFLYR</sequence>
<proteinExistence type="predicted"/>
<evidence type="ECO:0000256" key="2">
    <source>
        <dbReference type="ARBA" id="ARBA00023315"/>
    </source>
</evidence>